<dbReference type="OrthoDB" id="1950564at2"/>
<organism evidence="1 2">
    <name type="scientific">Marinisporobacter balticus</name>
    <dbReference type="NCBI Taxonomy" id="2018667"/>
    <lineage>
        <taxon>Bacteria</taxon>
        <taxon>Bacillati</taxon>
        <taxon>Bacillota</taxon>
        <taxon>Clostridia</taxon>
        <taxon>Peptostreptococcales</taxon>
        <taxon>Thermotaleaceae</taxon>
        <taxon>Marinisporobacter</taxon>
    </lineage>
</organism>
<name>A0A4R2L4F0_9FIRM</name>
<gene>
    <name evidence="1" type="ORF">EV214_104103</name>
</gene>
<accession>A0A4R2L4F0</accession>
<dbReference type="AlphaFoldDB" id="A0A4R2L4F0"/>
<keyword evidence="2" id="KW-1185">Reference proteome</keyword>
<proteinExistence type="predicted"/>
<evidence type="ECO:0000313" key="1">
    <source>
        <dbReference type="EMBL" id="TCO78716.1"/>
    </source>
</evidence>
<protein>
    <submittedName>
        <fullName evidence="1">Uncharacterized protein</fullName>
    </submittedName>
</protein>
<dbReference type="RefSeq" id="WP_132243236.1">
    <property type="nucleotide sequence ID" value="NZ_SLWV01000004.1"/>
</dbReference>
<dbReference type="EMBL" id="SLWV01000004">
    <property type="protein sequence ID" value="TCO78716.1"/>
    <property type="molecule type" value="Genomic_DNA"/>
</dbReference>
<evidence type="ECO:0000313" key="2">
    <source>
        <dbReference type="Proteomes" id="UP000294919"/>
    </source>
</evidence>
<reference evidence="1 2" key="1">
    <citation type="submission" date="2019-03" db="EMBL/GenBank/DDBJ databases">
        <title>Genomic Encyclopedia of Type Strains, Phase IV (KMG-IV): sequencing the most valuable type-strain genomes for metagenomic binning, comparative biology and taxonomic classification.</title>
        <authorList>
            <person name="Goeker M."/>
        </authorList>
    </citation>
    <scope>NUCLEOTIDE SEQUENCE [LARGE SCALE GENOMIC DNA]</scope>
    <source>
        <strain evidence="1 2">DSM 102940</strain>
    </source>
</reference>
<sequence>MDKKECLKLIEQYFHIKSFINKFKNPDFKLKSHIFYYREIFKEVDEIRMLRVASKNIQDDIILDIYYVSKSFEGLFNGYFKIHPISTTARKIFGNVSNICTDLGYYFYYVYQNSDLLKKYLISGNLENTMENHQKNDFKTQFDRIKKETYMDIAKYDMKEIENIFLNREKLKKYITNFIRLNGKCSEEVKMFLIQILSDQYKNNLCFINSEDYLNTFIKIDTKSIYLNNHPKVPIYGLMDYATQEHFILFLKLEIYFEGGD</sequence>
<dbReference type="Proteomes" id="UP000294919">
    <property type="component" value="Unassembled WGS sequence"/>
</dbReference>
<comment type="caution">
    <text evidence="1">The sequence shown here is derived from an EMBL/GenBank/DDBJ whole genome shotgun (WGS) entry which is preliminary data.</text>
</comment>